<reference evidence="3 4" key="1">
    <citation type="submission" date="2018-01" db="EMBL/GenBank/DDBJ databases">
        <title>Draft genome sequence of Sphaerisporangium sp. 7K107.</title>
        <authorList>
            <person name="Sahin N."/>
            <person name="Saygin H."/>
            <person name="Ay H."/>
        </authorList>
    </citation>
    <scope>NUCLEOTIDE SEQUENCE [LARGE SCALE GENOMIC DNA]</scope>
    <source>
        <strain evidence="3 4">7K107</strain>
    </source>
</reference>
<dbReference type="EMBL" id="POUA01000443">
    <property type="protein sequence ID" value="PZG26024.1"/>
    <property type="molecule type" value="Genomic_DNA"/>
</dbReference>
<dbReference type="SUPFAM" id="SSF53098">
    <property type="entry name" value="Ribonuclease H-like"/>
    <property type="match status" value="1"/>
</dbReference>
<keyword evidence="4" id="KW-1185">Reference proteome</keyword>
<dbReference type="Proteomes" id="UP000248544">
    <property type="component" value="Unassembled WGS sequence"/>
</dbReference>
<dbReference type="AlphaFoldDB" id="A0A2W2GGI8"/>
<evidence type="ECO:0000313" key="3">
    <source>
        <dbReference type="EMBL" id="PZG26024.1"/>
    </source>
</evidence>
<feature type="region of interest" description="Disordered" evidence="1">
    <location>
        <begin position="251"/>
        <end position="273"/>
    </location>
</feature>
<protein>
    <recommendedName>
        <fullName evidence="2">Transposase IS701-like DDE domain-containing protein</fullName>
    </recommendedName>
</protein>
<feature type="domain" description="Transposase IS701-like DDE" evidence="2">
    <location>
        <begin position="4"/>
        <end position="113"/>
    </location>
</feature>
<evidence type="ECO:0000259" key="2">
    <source>
        <dbReference type="Pfam" id="PF13546"/>
    </source>
</evidence>
<feature type="compositionally biased region" description="Pro residues" evidence="1">
    <location>
        <begin position="257"/>
        <end position="271"/>
    </location>
</feature>
<proteinExistence type="predicted"/>
<comment type="caution">
    <text evidence="3">The sequence shown here is derived from an EMBL/GenBank/DDBJ whole genome shotgun (WGS) entry which is preliminary data.</text>
</comment>
<dbReference type="InterPro" id="IPR038721">
    <property type="entry name" value="IS701-like_DDE_dom"/>
</dbReference>
<organism evidence="3 4">
    <name type="scientific">Spongiactinospora gelatinilytica</name>
    <dbReference type="NCBI Taxonomy" id="2666298"/>
    <lineage>
        <taxon>Bacteria</taxon>
        <taxon>Bacillati</taxon>
        <taxon>Actinomycetota</taxon>
        <taxon>Actinomycetes</taxon>
        <taxon>Streptosporangiales</taxon>
        <taxon>Streptosporangiaceae</taxon>
        <taxon>Spongiactinospora</taxon>
    </lineage>
</organism>
<evidence type="ECO:0000313" key="4">
    <source>
        <dbReference type="Proteomes" id="UP000248544"/>
    </source>
</evidence>
<evidence type="ECO:0000256" key="1">
    <source>
        <dbReference type="SAM" id="MobiDB-lite"/>
    </source>
</evidence>
<dbReference type="PANTHER" id="PTHR33627:SF1">
    <property type="entry name" value="TRANSPOSASE"/>
    <property type="match status" value="1"/>
</dbReference>
<dbReference type="PANTHER" id="PTHR33627">
    <property type="entry name" value="TRANSPOSASE"/>
    <property type="match status" value="1"/>
</dbReference>
<name>A0A2W2GGI8_9ACTN</name>
<accession>A0A2W2GGI8</accession>
<dbReference type="Pfam" id="PF13546">
    <property type="entry name" value="DDE_5"/>
    <property type="match status" value="1"/>
</dbReference>
<dbReference type="InterPro" id="IPR012337">
    <property type="entry name" value="RNaseH-like_sf"/>
</dbReference>
<sequence length="330" mass="36272">MGCAGGIDNGINTVHLAYVRAGVGHALIGARQWIPAEQISDPVTAITTALPQELAFATKGEPAIGLLRDAYADGVRLDFVAGDEVYGACTKLRAFPEEHGQAYVLRVRAAFALTLGGGSYRTCEQAAARHLKHKRVWTVRSAGDGSKGERTYLWAWIATAGPAHHLLVRKHRTTGELAFHYCFVPEGLPVPLPRLIAAAGLRWPVEETFEFGKDLFGLDQSQVRLYEAILRHTVLVMAALAICAASAAAARRRTDTQPPPPTGPDQRPPTDPGMIPLTIAEIKRLLNAATTRTTSLEHAAHWSVWRRRHQARARWFHRRARLTTAYYQLS</sequence>
<dbReference type="InterPro" id="IPR039365">
    <property type="entry name" value="IS701-like"/>
</dbReference>
<gene>
    <name evidence="3" type="ORF">C1I98_34170</name>
</gene>